<dbReference type="AlphaFoldDB" id="A0A7I7W536"/>
<accession>A0A7I7W536</accession>
<dbReference type="OrthoDB" id="4750219at2"/>
<evidence type="ECO:0000313" key="10">
    <source>
        <dbReference type="EMBL" id="ORA32769.1"/>
    </source>
</evidence>
<keyword evidence="4 7" id="KW-0479">Metal-binding</keyword>
<evidence type="ECO:0000256" key="6">
    <source>
        <dbReference type="ARBA" id="ARBA00022842"/>
    </source>
</evidence>
<keyword evidence="2 7" id="KW-1277">Toxin-antitoxin system</keyword>
<dbReference type="GO" id="GO:0016787">
    <property type="term" value="F:hydrolase activity"/>
    <property type="evidence" value="ECO:0007669"/>
    <property type="project" value="UniProtKB-KW"/>
</dbReference>
<reference evidence="9" key="3">
    <citation type="submission" date="2020-02" db="EMBL/GenBank/DDBJ databases">
        <authorList>
            <person name="Matsumoto Y."/>
            <person name="Motooka D."/>
            <person name="Nakamura S."/>
        </authorList>
    </citation>
    <scope>NUCLEOTIDE SEQUENCE</scope>
    <source>
        <strain evidence="9">JCM 12687</strain>
    </source>
</reference>
<comment type="cofactor">
    <cofactor evidence="1 7">
        <name>Mg(2+)</name>
        <dbReference type="ChEBI" id="CHEBI:18420"/>
    </cofactor>
</comment>
<organism evidence="10 11">
    <name type="scientific">Mycobacterium branderi</name>
    <dbReference type="NCBI Taxonomy" id="43348"/>
    <lineage>
        <taxon>Bacteria</taxon>
        <taxon>Bacillati</taxon>
        <taxon>Actinomycetota</taxon>
        <taxon>Actinomycetes</taxon>
        <taxon>Mycobacteriales</taxon>
        <taxon>Mycobacteriaceae</taxon>
        <taxon>Mycobacterium</taxon>
    </lineage>
</organism>
<evidence type="ECO:0000256" key="4">
    <source>
        <dbReference type="ARBA" id="ARBA00022723"/>
    </source>
</evidence>
<sequence length="130" mass="14443">MAATYLDSSAVVKLAVREPESDALRRYLRSHRPWVSSALTRTEVMRAVLDKGEPARKAGRRALADLDLIRVDNRVLDLAGALLPSELRSLDAIHMATAQRLGNDLREVVTYDVRMTEAAELLGFRVMAPT</sequence>
<dbReference type="RefSeq" id="WP_083133948.1">
    <property type="nucleotide sequence ID" value="NZ_AP022606.1"/>
</dbReference>
<proteinExistence type="inferred from homology"/>
<evidence type="ECO:0000256" key="7">
    <source>
        <dbReference type="HAMAP-Rule" id="MF_00265"/>
    </source>
</evidence>
<dbReference type="SUPFAM" id="SSF88723">
    <property type="entry name" value="PIN domain-like"/>
    <property type="match status" value="1"/>
</dbReference>
<protein>
    <recommendedName>
        <fullName evidence="7">Ribonuclease VapC</fullName>
        <shortName evidence="7">RNase VapC</shortName>
        <ecNumber evidence="7">3.1.-.-</ecNumber>
    </recommendedName>
    <alternativeName>
        <fullName evidence="7">Toxin VapC</fullName>
    </alternativeName>
</protein>
<evidence type="ECO:0000256" key="5">
    <source>
        <dbReference type="ARBA" id="ARBA00022801"/>
    </source>
</evidence>
<comment type="function">
    <text evidence="7">Toxic component of a toxin-antitoxin (TA) system. An RNase.</text>
</comment>
<dbReference type="Proteomes" id="UP000467379">
    <property type="component" value="Chromosome"/>
</dbReference>
<name>A0A7I7W536_9MYCO</name>
<dbReference type="GO" id="GO:0090729">
    <property type="term" value="F:toxin activity"/>
    <property type="evidence" value="ECO:0007669"/>
    <property type="project" value="UniProtKB-KW"/>
</dbReference>
<evidence type="ECO:0000313" key="12">
    <source>
        <dbReference type="Proteomes" id="UP000467379"/>
    </source>
</evidence>
<dbReference type="EMBL" id="AP022606">
    <property type="protein sequence ID" value="BBZ12107.1"/>
    <property type="molecule type" value="Genomic_DNA"/>
</dbReference>
<keyword evidence="7" id="KW-0800">Toxin</keyword>
<evidence type="ECO:0000256" key="1">
    <source>
        <dbReference type="ARBA" id="ARBA00001946"/>
    </source>
</evidence>
<dbReference type="InterPro" id="IPR022907">
    <property type="entry name" value="VapC_family"/>
</dbReference>
<dbReference type="CDD" id="cd09874">
    <property type="entry name" value="PIN_MT3492-like"/>
    <property type="match status" value="1"/>
</dbReference>
<feature type="binding site" evidence="7">
    <location>
        <position position="91"/>
    </location>
    <ligand>
        <name>Mg(2+)</name>
        <dbReference type="ChEBI" id="CHEBI:18420"/>
    </ligand>
</feature>
<keyword evidence="6 7" id="KW-0460">Magnesium</keyword>
<feature type="domain" description="PIN" evidence="8">
    <location>
        <begin position="5"/>
        <end position="120"/>
    </location>
</feature>
<dbReference type="GO" id="GO:0004540">
    <property type="term" value="F:RNA nuclease activity"/>
    <property type="evidence" value="ECO:0007669"/>
    <property type="project" value="InterPro"/>
</dbReference>
<evidence type="ECO:0000313" key="11">
    <source>
        <dbReference type="Proteomes" id="UP000192441"/>
    </source>
</evidence>
<keyword evidence="5 7" id="KW-0378">Hydrolase</keyword>
<evidence type="ECO:0000259" key="8">
    <source>
        <dbReference type="Pfam" id="PF01850"/>
    </source>
</evidence>
<dbReference type="InterPro" id="IPR029060">
    <property type="entry name" value="PIN-like_dom_sf"/>
</dbReference>
<dbReference type="EC" id="3.1.-.-" evidence="7"/>
<dbReference type="InterPro" id="IPR002716">
    <property type="entry name" value="PIN_dom"/>
</dbReference>
<feature type="binding site" evidence="7">
    <location>
        <position position="7"/>
    </location>
    <ligand>
        <name>Mg(2+)</name>
        <dbReference type="ChEBI" id="CHEBI:18420"/>
    </ligand>
</feature>
<evidence type="ECO:0000256" key="3">
    <source>
        <dbReference type="ARBA" id="ARBA00022722"/>
    </source>
</evidence>
<gene>
    <name evidence="7" type="primary">vapC</name>
    <name evidence="9" type="synonym">vapc46</name>
    <name evidence="10" type="ORF">BST20_24175</name>
    <name evidence="9" type="ORF">MBRA_23020</name>
</gene>
<evidence type="ECO:0000256" key="2">
    <source>
        <dbReference type="ARBA" id="ARBA00022649"/>
    </source>
</evidence>
<reference evidence="9 12" key="2">
    <citation type="journal article" date="2019" name="Emerg. Microbes Infect.">
        <title>Comprehensive subspecies identification of 175 nontuberculous mycobacteria species based on 7547 genomic profiles.</title>
        <authorList>
            <person name="Matsumoto Y."/>
            <person name="Kinjo T."/>
            <person name="Motooka D."/>
            <person name="Nabeya D."/>
            <person name="Jung N."/>
            <person name="Uechi K."/>
            <person name="Horii T."/>
            <person name="Iida T."/>
            <person name="Fujita J."/>
            <person name="Nakamura S."/>
        </authorList>
    </citation>
    <scope>NUCLEOTIDE SEQUENCE [LARGE SCALE GENOMIC DNA]</scope>
    <source>
        <strain evidence="9 12">JCM 12687</strain>
    </source>
</reference>
<comment type="similarity">
    <text evidence="7">Belongs to the PINc/VapC protein family.</text>
</comment>
<dbReference type="Proteomes" id="UP000192441">
    <property type="component" value="Unassembled WGS sequence"/>
</dbReference>
<evidence type="ECO:0000313" key="9">
    <source>
        <dbReference type="EMBL" id="BBZ12107.1"/>
    </source>
</evidence>
<dbReference type="EMBL" id="MVHM01000022">
    <property type="protein sequence ID" value="ORA32769.1"/>
    <property type="molecule type" value="Genomic_DNA"/>
</dbReference>
<dbReference type="Pfam" id="PF01850">
    <property type="entry name" value="PIN"/>
    <property type="match status" value="1"/>
</dbReference>
<dbReference type="GO" id="GO:0000287">
    <property type="term" value="F:magnesium ion binding"/>
    <property type="evidence" value="ECO:0007669"/>
    <property type="project" value="UniProtKB-UniRule"/>
</dbReference>
<keyword evidence="12" id="KW-1185">Reference proteome</keyword>
<dbReference type="HAMAP" id="MF_00265">
    <property type="entry name" value="VapC_Nob1"/>
    <property type="match status" value="1"/>
</dbReference>
<keyword evidence="3 7" id="KW-0540">Nuclease</keyword>
<reference evidence="10 11" key="1">
    <citation type="submission" date="2016-12" db="EMBL/GenBank/DDBJ databases">
        <title>The new phylogeny of genus Mycobacterium.</title>
        <authorList>
            <person name="Tortoli E."/>
            <person name="Trovato A."/>
            <person name="Cirillo D.M."/>
        </authorList>
    </citation>
    <scope>NUCLEOTIDE SEQUENCE [LARGE SCALE GENOMIC DNA]</scope>
    <source>
        <strain evidence="10 11">DSM 44624</strain>
    </source>
</reference>
<dbReference type="Gene3D" id="3.40.50.1010">
    <property type="entry name" value="5'-nuclease"/>
    <property type="match status" value="1"/>
</dbReference>